<dbReference type="Proteomes" id="UP000196877">
    <property type="component" value="Chromosome"/>
</dbReference>
<proteinExistence type="predicted"/>
<evidence type="ECO:0000313" key="3">
    <source>
        <dbReference type="Proteomes" id="UP000196877"/>
    </source>
</evidence>
<dbReference type="RefSeq" id="WP_088272835.1">
    <property type="nucleotide sequence ID" value="NZ_BORD01000005.1"/>
</dbReference>
<sequence length="327" mass="37329">MIELFVVTETEWRELVTESVSLEGQRYQAPRSIQATIVVKQGDQKYYSVQEGDTVLFKWKGKELFRGIVFSRIPDEHTLVFTAYDMLQYLVKNKDVYVFSNKRADQIVRRIANDFQIPKTSIANTGYTIKSLVFKNDTSLYDIILKALKETKKQTGKNYQLYSSKGKLGLRAWPDPSEIWVLETDVNIIDYQYSTSINDTATRVKMRRQKENKTYTATASDSSGIKKYGVLQYVETVSDNINQAQLQQRADVRQSQKKGVKKELKGIQALGIPDLQSGMPVYISIPEVGLKQKYWVDTDKHEFKGSKHTMTINVVPKNHIPSGASAS</sequence>
<dbReference type="SUPFAM" id="SSF69279">
    <property type="entry name" value="Phage tail proteins"/>
    <property type="match status" value="1"/>
</dbReference>
<protein>
    <submittedName>
        <fullName evidence="2">Phage-like element PBSX protein XkdQ</fullName>
    </submittedName>
</protein>
<dbReference type="PANTHER" id="PTHR34700:SF3">
    <property type="entry name" value="PHAGE-LIKE ELEMENT PBSX PROTEIN XKDQ"/>
    <property type="match status" value="1"/>
</dbReference>
<evidence type="ECO:0000259" key="1">
    <source>
        <dbReference type="Pfam" id="PF24032"/>
    </source>
</evidence>
<feature type="domain" description="YqbQ/XkdQ" evidence="1">
    <location>
        <begin position="20"/>
        <end position="314"/>
    </location>
</feature>
<keyword evidence="3" id="KW-1185">Reference proteome</keyword>
<dbReference type="PANTHER" id="PTHR34700">
    <property type="entry name" value="POTASSIUM BINDING PROTEIN KBP"/>
    <property type="match status" value="1"/>
</dbReference>
<organism evidence="2 3">
    <name type="scientific">Bacillus sonorensis</name>
    <dbReference type="NCBI Taxonomy" id="119858"/>
    <lineage>
        <taxon>Bacteria</taxon>
        <taxon>Bacillati</taxon>
        <taxon>Bacillota</taxon>
        <taxon>Bacilli</taxon>
        <taxon>Bacillales</taxon>
        <taxon>Bacillaceae</taxon>
        <taxon>Bacillus</taxon>
    </lineage>
</organism>
<dbReference type="InterPro" id="IPR052196">
    <property type="entry name" value="Bact_Kbp"/>
</dbReference>
<dbReference type="EMBL" id="CP021920">
    <property type="protein sequence ID" value="ASB88442.1"/>
    <property type="molecule type" value="Genomic_DNA"/>
</dbReference>
<gene>
    <name evidence="2" type="ORF">S101395_01934</name>
</gene>
<evidence type="ECO:0000313" key="2">
    <source>
        <dbReference type="EMBL" id="ASB88442.1"/>
    </source>
</evidence>
<dbReference type="Pfam" id="PF24032">
    <property type="entry name" value="YQBQ"/>
    <property type="match status" value="1"/>
</dbReference>
<accession>A0ABM6LGN3</accession>
<reference evidence="2 3" key="1">
    <citation type="submission" date="2017-06" db="EMBL/GenBank/DDBJ databases">
        <title>Genome sequence of Bacillus sonorensis strain SRCM101395.</title>
        <authorList>
            <person name="Cho S.H."/>
        </authorList>
    </citation>
    <scope>NUCLEOTIDE SEQUENCE [LARGE SCALE GENOMIC DNA]</scope>
    <source>
        <strain evidence="2 3">SRCM101395</strain>
    </source>
</reference>
<dbReference type="InterPro" id="IPR056937">
    <property type="entry name" value="YqbQ/XkdQ"/>
</dbReference>
<name>A0ABM6LGN3_9BACI</name>